<proteinExistence type="predicted"/>
<protein>
    <submittedName>
        <fullName evidence="4">Uncharacterized protein</fullName>
    </submittedName>
</protein>
<keyword evidence="3" id="KW-0472">Membrane</keyword>
<feature type="transmembrane region" description="Helical" evidence="3">
    <location>
        <begin position="20"/>
        <end position="39"/>
    </location>
</feature>
<evidence type="ECO:0000313" key="4">
    <source>
        <dbReference type="EMBL" id="OGL81190.1"/>
    </source>
</evidence>
<dbReference type="EMBL" id="MGEJ01000009">
    <property type="protein sequence ID" value="OGL81190.1"/>
    <property type="molecule type" value="Genomic_DNA"/>
</dbReference>
<dbReference type="AlphaFoldDB" id="A0A1F7USB4"/>
<feature type="compositionally biased region" description="Polar residues" evidence="2">
    <location>
        <begin position="396"/>
        <end position="406"/>
    </location>
</feature>
<feature type="region of interest" description="Disordered" evidence="2">
    <location>
        <begin position="74"/>
        <end position="104"/>
    </location>
</feature>
<dbReference type="STRING" id="1802401.A3B21_02785"/>
<comment type="caution">
    <text evidence="4">The sequence shown here is derived from an EMBL/GenBank/DDBJ whole genome shotgun (WGS) entry which is preliminary data.</text>
</comment>
<keyword evidence="3" id="KW-1133">Transmembrane helix</keyword>
<dbReference type="Proteomes" id="UP000176897">
    <property type="component" value="Unassembled WGS sequence"/>
</dbReference>
<organism evidence="4 5">
    <name type="scientific">Candidatus Uhrbacteria bacterium RIFCSPLOWO2_01_FULL_47_24</name>
    <dbReference type="NCBI Taxonomy" id="1802401"/>
    <lineage>
        <taxon>Bacteria</taxon>
        <taxon>Candidatus Uhriibacteriota</taxon>
    </lineage>
</organism>
<feature type="region of interest" description="Disordered" evidence="2">
    <location>
        <begin position="387"/>
        <end position="406"/>
    </location>
</feature>
<accession>A0A1F7USB4</accession>
<evidence type="ECO:0000256" key="1">
    <source>
        <dbReference type="SAM" id="Coils"/>
    </source>
</evidence>
<gene>
    <name evidence="4" type="ORF">A3B21_02785</name>
</gene>
<keyword evidence="3" id="KW-0812">Transmembrane</keyword>
<evidence type="ECO:0000256" key="2">
    <source>
        <dbReference type="SAM" id="MobiDB-lite"/>
    </source>
</evidence>
<evidence type="ECO:0000313" key="5">
    <source>
        <dbReference type="Proteomes" id="UP000176897"/>
    </source>
</evidence>
<reference evidence="4 5" key="1">
    <citation type="journal article" date="2016" name="Nat. Commun.">
        <title>Thousands of microbial genomes shed light on interconnected biogeochemical processes in an aquifer system.</title>
        <authorList>
            <person name="Anantharaman K."/>
            <person name="Brown C.T."/>
            <person name="Hug L.A."/>
            <person name="Sharon I."/>
            <person name="Castelle C.J."/>
            <person name="Probst A.J."/>
            <person name="Thomas B.C."/>
            <person name="Singh A."/>
            <person name="Wilkins M.J."/>
            <person name="Karaoz U."/>
            <person name="Brodie E.L."/>
            <person name="Williams K.H."/>
            <person name="Hubbard S.S."/>
            <person name="Banfield J.F."/>
        </authorList>
    </citation>
    <scope>NUCLEOTIDE SEQUENCE [LARGE SCALE GENOMIC DNA]</scope>
</reference>
<feature type="coiled-coil region" evidence="1">
    <location>
        <begin position="122"/>
        <end position="164"/>
    </location>
</feature>
<feature type="compositionally biased region" description="Polar residues" evidence="2">
    <location>
        <begin position="80"/>
        <end position="89"/>
    </location>
</feature>
<keyword evidence="1" id="KW-0175">Coiled coil</keyword>
<name>A0A1F7USB4_9BACT</name>
<evidence type="ECO:0000256" key="3">
    <source>
        <dbReference type="SAM" id="Phobius"/>
    </source>
</evidence>
<sequence>MPNLCYFCHFHRGDKKEKTIKIGGSLLVAIALFIFGFSIQISSASEQEADFLAALVPEPGYLIMAATDAETTMPAPMSVSEPTAQSGGTETKCPSGEEYGKNDQGQMTCVRREEGMEMKGEMDNEKQDAQREEFEKAQMERERNEILKRQLPQQRRELNKVVKQLKRLKGADDDVASAQIIAESLNTHESAIKNAREVEDMRDAISAYREDEMWEKINDVRRKVELPRELNSLYKELKKIEKILATKSYQKLGYNLEAVKARLQELFAMHSSAKAAYAEGNFEDAEATLQEFHNNFPGNLLGALGRLRDMRNQLRGIKDKDFKADIEDLLQDPLADINSGEWQDARESLDAIWRELGPVVWQKIMRSEKNRSGVPEEMFEKIQKLKEKLGEEGEEPQTQMPQSTPQ</sequence>